<name>A0A7I8W9N9_9ANNE</name>
<evidence type="ECO:0000256" key="9">
    <source>
        <dbReference type="SAM" id="Phobius"/>
    </source>
</evidence>
<feature type="signal peptide" evidence="10">
    <location>
        <begin position="1"/>
        <end position="23"/>
    </location>
</feature>
<evidence type="ECO:0000256" key="5">
    <source>
        <dbReference type="ARBA" id="ARBA00022989"/>
    </source>
</evidence>
<evidence type="ECO:0000256" key="7">
    <source>
        <dbReference type="ARBA" id="ARBA00023180"/>
    </source>
</evidence>
<dbReference type="PANTHER" id="PTHR15532">
    <property type="match status" value="1"/>
</dbReference>
<dbReference type="Gene3D" id="2.70.98.70">
    <property type="match status" value="1"/>
</dbReference>
<keyword evidence="8" id="KW-0413">Isomerase</keyword>
<dbReference type="Proteomes" id="UP000549394">
    <property type="component" value="Unassembled WGS sequence"/>
</dbReference>
<reference evidence="11 12" key="1">
    <citation type="submission" date="2020-08" db="EMBL/GenBank/DDBJ databases">
        <authorList>
            <person name="Hejnol A."/>
        </authorList>
    </citation>
    <scope>NUCLEOTIDE SEQUENCE [LARGE SCALE GENOMIC DNA]</scope>
</reference>
<protein>
    <submittedName>
        <fullName evidence="11">Uncharacterized protein</fullName>
    </submittedName>
</protein>
<dbReference type="PANTHER" id="PTHR15532:SF5">
    <property type="entry name" value="SULFOTRANSFERASE DOMAIN-CONTAINING PROTEIN"/>
    <property type="match status" value="1"/>
</dbReference>
<dbReference type="AlphaFoldDB" id="A0A7I8W9N9"/>
<dbReference type="InterPro" id="IPR008929">
    <property type="entry name" value="Chondroitin_lyas"/>
</dbReference>
<gene>
    <name evidence="11" type="ORF">DGYR_LOCUS12304</name>
</gene>
<keyword evidence="5 9" id="KW-1133">Transmembrane helix</keyword>
<organism evidence="11 12">
    <name type="scientific">Dimorphilus gyrociliatus</name>
    <dbReference type="NCBI Taxonomy" id="2664684"/>
    <lineage>
        <taxon>Eukaryota</taxon>
        <taxon>Metazoa</taxon>
        <taxon>Spiralia</taxon>
        <taxon>Lophotrochozoa</taxon>
        <taxon>Annelida</taxon>
        <taxon>Polychaeta</taxon>
        <taxon>Polychaeta incertae sedis</taxon>
        <taxon>Dinophilidae</taxon>
        <taxon>Dimorphilus</taxon>
    </lineage>
</organism>
<comment type="caution">
    <text evidence="11">The sequence shown here is derived from an EMBL/GenBank/DDBJ whole genome shotgun (WGS) entry which is preliminary data.</text>
</comment>
<evidence type="ECO:0000313" key="11">
    <source>
        <dbReference type="EMBL" id="CAD5124821.1"/>
    </source>
</evidence>
<dbReference type="OrthoDB" id="6281825at2759"/>
<evidence type="ECO:0000256" key="10">
    <source>
        <dbReference type="SAM" id="SignalP"/>
    </source>
</evidence>
<dbReference type="EMBL" id="CAJFCJ010000023">
    <property type="protein sequence ID" value="CAD5124821.1"/>
    <property type="molecule type" value="Genomic_DNA"/>
</dbReference>
<evidence type="ECO:0000256" key="2">
    <source>
        <dbReference type="ARBA" id="ARBA00006556"/>
    </source>
</evidence>
<keyword evidence="7" id="KW-0325">Glycoprotein</keyword>
<keyword evidence="6 9" id="KW-0472">Membrane</keyword>
<proteinExistence type="inferred from homology"/>
<dbReference type="GO" id="GO:0047757">
    <property type="term" value="F:chondroitin-glucuronate 5-epimerase activity"/>
    <property type="evidence" value="ECO:0007669"/>
    <property type="project" value="TreeGrafter"/>
</dbReference>
<keyword evidence="3 9" id="KW-0812">Transmembrane</keyword>
<evidence type="ECO:0000313" key="12">
    <source>
        <dbReference type="Proteomes" id="UP000549394"/>
    </source>
</evidence>
<evidence type="ECO:0000256" key="8">
    <source>
        <dbReference type="ARBA" id="ARBA00023235"/>
    </source>
</evidence>
<comment type="similarity">
    <text evidence="2">Belongs to the dermatan-sulfate isomerase family.</text>
</comment>
<evidence type="ECO:0000256" key="6">
    <source>
        <dbReference type="ARBA" id="ARBA00023136"/>
    </source>
</evidence>
<dbReference type="GO" id="GO:0016020">
    <property type="term" value="C:membrane"/>
    <property type="evidence" value="ECO:0007669"/>
    <property type="project" value="UniProtKB-SubCell"/>
</dbReference>
<keyword evidence="4 10" id="KW-0732">Signal</keyword>
<accession>A0A7I8W9N9</accession>
<feature type="transmembrane region" description="Helical" evidence="9">
    <location>
        <begin position="811"/>
        <end position="829"/>
    </location>
</feature>
<evidence type="ECO:0000256" key="1">
    <source>
        <dbReference type="ARBA" id="ARBA00004141"/>
    </source>
</evidence>
<sequence length="874" mass="101708">MNSFISFLCFYIIINVHLREGKCQLNAYQSNIEPYARLLDNFHTNIKTYMKGFNRSSRHLNHPFLFFNVTDVRHLQKSIKSTHKVIFHKLEKAAQRIINNSKVYLPPANIRKFGSEWNEDYGNNLIDLAFYCLLKPNGKAIAFTKTFIRLMNNIPSWRYTKQLSNDFPIANNMLGFTLAVDFLWNSLTTDERTVYINRIFNTLKEINVNMNKKPWGNDLIQSNSTANIVSVFVTSLFLEKHKPSVRQWRLDCMKKMEYSIKLLEGIGDGTNGESVSSNSLFTKSLTQYIFLINRHFQFKHHFTNRWLRNQLNLFYHTTLPSRDRTICIGDSQLSWLYGPEAQLLFIDTFAMKNGQGTFMAGLIRSERSHSRYLRDRLGTIFTELLWFDPVLTSKRVSTQIPNHHIFQDWGVSTYRSHSFFNRHATHISFKASPPHGHLVSGLANGRINWWSGWSHFRPLYEHPNQNSLAIVMNNKTFISHGGFHQNKLTYFENTLVFKYEKGSKKFPPRSCTFPWIGQLGECGHFFNFNEKDVVFSQASIVVSRMLKNFVFTSGEAAGAYPKSLGIKRYYRSMITLHPQLILLVDYLGIVNSKVVKHFSAFFNNYEYSFYHSRVLRYNAAHMKNKDKYVFYWHSSDGQSPMPTFRTGKSPYENGKPFSNVNITFSINNLSNYVLYGFLGPSITISKSEIRVGINEIKIQIESNVGKYVIQIPVHYQRTKYYCAITKYGNATVLFSKPIKDNNVKKVAPKHSISANNKHQRVTRRSNVRTTTIAWKLSKRLASRQQKKRRRERRLKKRNVTNAAIKSSKCSILLRYTKMILLVTVLIGFYSSFHCKLKRRCTIYKIAILLVCILVTVYLSSEGASCLINFNIYFR</sequence>
<evidence type="ECO:0000256" key="3">
    <source>
        <dbReference type="ARBA" id="ARBA00022692"/>
    </source>
</evidence>
<dbReference type="InterPro" id="IPR052447">
    <property type="entry name" value="Dermatan-Sulfate_Isomerase"/>
</dbReference>
<evidence type="ECO:0000256" key="4">
    <source>
        <dbReference type="ARBA" id="ARBA00022729"/>
    </source>
</evidence>
<dbReference type="Gene3D" id="1.50.10.100">
    <property type="entry name" value="Chondroitin AC/alginate lyase"/>
    <property type="match status" value="1"/>
</dbReference>
<feature type="chain" id="PRO_5029610998" evidence="10">
    <location>
        <begin position="24"/>
        <end position="874"/>
    </location>
</feature>
<keyword evidence="12" id="KW-1185">Reference proteome</keyword>
<feature type="transmembrane region" description="Helical" evidence="9">
    <location>
        <begin position="841"/>
        <end position="860"/>
    </location>
</feature>
<comment type="subcellular location">
    <subcellularLocation>
        <location evidence="1">Membrane</location>
        <topology evidence="1">Multi-pass membrane protein</topology>
    </subcellularLocation>
</comment>